<evidence type="ECO:0000313" key="6">
    <source>
        <dbReference type="EMBL" id="MFC0409133.1"/>
    </source>
</evidence>
<dbReference type="RefSeq" id="WP_377044880.1">
    <property type="nucleotide sequence ID" value="NZ_JBHLUN010000008.1"/>
</dbReference>
<dbReference type="Pfam" id="PF13103">
    <property type="entry name" value="TonB_2"/>
    <property type="match status" value="1"/>
</dbReference>
<organism evidence="6 7">
    <name type="scientific">Roseomonas elaeocarpi</name>
    <dbReference type="NCBI Taxonomy" id="907779"/>
    <lineage>
        <taxon>Bacteria</taxon>
        <taxon>Pseudomonadati</taxon>
        <taxon>Pseudomonadota</taxon>
        <taxon>Alphaproteobacteria</taxon>
        <taxon>Acetobacterales</taxon>
        <taxon>Roseomonadaceae</taxon>
        <taxon>Roseomonas</taxon>
    </lineage>
</organism>
<dbReference type="Gene3D" id="3.30.1150.10">
    <property type="match status" value="1"/>
</dbReference>
<keyword evidence="5" id="KW-0732">Signal</keyword>
<evidence type="ECO:0000313" key="7">
    <source>
        <dbReference type="Proteomes" id="UP001589865"/>
    </source>
</evidence>
<keyword evidence="7" id="KW-1185">Reference proteome</keyword>
<dbReference type="SUPFAM" id="SSF74653">
    <property type="entry name" value="TolA/TonB C-terminal domain"/>
    <property type="match status" value="1"/>
</dbReference>
<feature type="signal peptide" evidence="5">
    <location>
        <begin position="1"/>
        <end position="21"/>
    </location>
</feature>
<evidence type="ECO:0000256" key="1">
    <source>
        <dbReference type="ARBA" id="ARBA00004167"/>
    </source>
</evidence>
<dbReference type="EMBL" id="JBHLUN010000008">
    <property type="protein sequence ID" value="MFC0409133.1"/>
    <property type="molecule type" value="Genomic_DNA"/>
</dbReference>
<gene>
    <name evidence="6" type="ORF">ACFFGY_12800</name>
</gene>
<sequence length="140" mass="15259">MKPVARRAWLLAALTLPAACAASGSPWTAEQRAEMARWSAGVSEKLRSKAYFPRDPERPTPAPEMPAMVRFTFNRAGQIYTPQIERSSGAALFDGAALTAVLATAPLPTPPAFLFQDRETYTMVAPVRFSDRPPPSGLLR</sequence>
<keyword evidence="4" id="KW-0472">Membrane</keyword>
<feature type="chain" id="PRO_5045258858" evidence="5">
    <location>
        <begin position="22"/>
        <end position="140"/>
    </location>
</feature>
<dbReference type="Proteomes" id="UP001589865">
    <property type="component" value="Unassembled WGS sequence"/>
</dbReference>
<evidence type="ECO:0000256" key="4">
    <source>
        <dbReference type="ARBA" id="ARBA00023136"/>
    </source>
</evidence>
<proteinExistence type="predicted"/>
<keyword evidence="2" id="KW-0812">Transmembrane</keyword>
<evidence type="ECO:0000256" key="3">
    <source>
        <dbReference type="ARBA" id="ARBA00022989"/>
    </source>
</evidence>
<protein>
    <submittedName>
        <fullName evidence="6">TonB family protein</fullName>
    </submittedName>
</protein>
<accession>A0ABV6JTS5</accession>
<dbReference type="NCBIfam" id="TIGR01352">
    <property type="entry name" value="tonB_Cterm"/>
    <property type="match status" value="1"/>
</dbReference>
<evidence type="ECO:0000256" key="5">
    <source>
        <dbReference type="SAM" id="SignalP"/>
    </source>
</evidence>
<dbReference type="InterPro" id="IPR006260">
    <property type="entry name" value="TonB/TolA_C"/>
</dbReference>
<reference evidence="6 7" key="1">
    <citation type="submission" date="2024-09" db="EMBL/GenBank/DDBJ databases">
        <authorList>
            <person name="Sun Q."/>
            <person name="Mori K."/>
        </authorList>
    </citation>
    <scope>NUCLEOTIDE SEQUENCE [LARGE SCALE GENOMIC DNA]</scope>
    <source>
        <strain evidence="6 7">TBRC 5777</strain>
    </source>
</reference>
<comment type="caution">
    <text evidence="6">The sequence shown here is derived from an EMBL/GenBank/DDBJ whole genome shotgun (WGS) entry which is preliminary data.</text>
</comment>
<comment type="subcellular location">
    <subcellularLocation>
        <location evidence="1">Membrane</location>
        <topology evidence="1">Single-pass membrane protein</topology>
    </subcellularLocation>
</comment>
<name>A0ABV6JTS5_9PROT</name>
<keyword evidence="3" id="KW-1133">Transmembrane helix</keyword>
<evidence type="ECO:0000256" key="2">
    <source>
        <dbReference type="ARBA" id="ARBA00022692"/>
    </source>
</evidence>